<comment type="subcellular location">
    <subcellularLocation>
        <location evidence="1">Membrane</location>
        <topology evidence="1">Multi-pass membrane protein</topology>
    </subcellularLocation>
</comment>
<dbReference type="Gene3D" id="1.20.1560.10">
    <property type="entry name" value="ABC transporter type 1, transmembrane domain"/>
    <property type="match status" value="1"/>
</dbReference>
<gene>
    <name evidence="10" type="ORF">UFOPK3773_00925</name>
</gene>
<dbReference type="GO" id="GO:0016020">
    <property type="term" value="C:membrane"/>
    <property type="evidence" value="ECO:0007669"/>
    <property type="project" value="UniProtKB-SubCell"/>
</dbReference>
<dbReference type="InterPro" id="IPR014710">
    <property type="entry name" value="RmlC-like_jellyroll"/>
</dbReference>
<feature type="domain" description="ABC transmembrane type-1" evidence="9">
    <location>
        <begin position="47"/>
        <end position="322"/>
    </location>
</feature>
<organism evidence="10">
    <name type="scientific">freshwater metagenome</name>
    <dbReference type="NCBI Taxonomy" id="449393"/>
    <lineage>
        <taxon>unclassified sequences</taxon>
        <taxon>metagenomes</taxon>
        <taxon>ecological metagenomes</taxon>
    </lineage>
</organism>
<feature type="transmembrane region" description="Helical" evidence="6">
    <location>
        <begin position="47"/>
        <end position="70"/>
    </location>
</feature>
<dbReference type="InterPro" id="IPR018490">
    <property type="entry name" value="cNMP-bd_dom_sf"/>
</dbReference>
<dbReference type="PROSITE" id="PS50893">
    <property type="entry name" value="ABC_TRANSPORTER_2"/>
    <property type="match status" value="1"/>
</dbReference>
<evidence type="ECO:0000259" key="8">
    <source>
        <dbReference type="PROSITE" id="PS50893"/>
    </source>
</evidence>
<accession>A0A6J7JJH0</accession>
<evidence type="ECO:0000256" key="6">
    <source>
        <dbReference type="SAM" id="Phobius"/>
    </source>
</evidence>
<dbReference type="AlphaFoldDB" id="A0A6J7JJH0"/>
<dbReference type="GO" id="GO:0015421">
    <property type="term" value="F:ABC-type oligopeptide transporter activity"/>
    <property type="evidence" value="ECO:0007669"/>
    <property type="project" value="TreeGrafter"/>
</dbReference>
<keyword evidence="4 6" id="KW-0472">Membrane</keyword>
<dbReference type="Pfam" id="PF00664">
    <property type="entry name" value="ABC_membrane"/>
    <property type="match status" value="1"/>
</dbReference>
<evidence type="ECO:0000256" key="2">
    <source>
        <dbReference type="ARBA" id="ARBA00022692"/>
    </source>
</evidence>
<name>A0A6J7JJH0_9ZZZZ</name>
<dbReference type="InterPro" id="IPR027417">
    <property type="entry name" value="P-loop_NTPase"/>
</dbReference>
<feature type="domain" description="ABC transporter" evidence="8">
    <location>
        <begin position="348"/>
        <end position="584"/>
    </location>
</feature>
<keyword evidence="3 6" id="KW-1133">Transmembrane helix</keyword>
<dbReference type="InterPro" id="IPR039421">
    <property type="entry name" value="Type_1_exporter"/>
</dbReference>
<reference evidence="10" key="1">
    <citation type="submission" date="2020-05" db="EMBL/GenBank/DDBJ databases">
        <authorList>
            <person name="Chiriac C."/>
            <person name="Salcher M."/>
            <person name="Ghai R."/>
            <person name="Kavagutti S V."/>
        </authorList>
    </citation>
    <scope>NUCLEOTIDE SEQUENCE</scope>
</reference>
<dbReference type="Gene3D" id="3.40.50.300">
    <property type="entry name" value="P-loop containing nucleotide triphosphate hydrolases"/>
    <property type="match status" value="1"/>
</dbReference>
<dbReference type="Pfam" id="PF00027">
    <property type="entry name" value="cNMP_binding"/>
    <property type="match status" value="1"/>
</dbReference>
<feature type="transmembrane region" description="Helical" evidence="6">
    <location>
        <begin position="272"/>
        <end position="303"/>
    </location>
</feature>
<dbReference type="SUPFAM" id="SSF51206">
    <property type="entry name" value="cAMP-binding domain-like"/>
    <property type="match status" value="1"/>
</dbReference>
<keyword evidence="2 6" id="KW-0812">Transmembrane</keyword>
<dbReference type="Pfam" id="PF00005">
    <property type="entry name" value="ABC_tran"/>
    <property type="match status" value="1"/>
</dbReference>
<evidence type="ECO:0000313" key="10">
    <source>
        <dbReference type="EMBL" id="CAB4942292.1"/>
    </source>
</evidence>
<dbReference type="InterPro" id="IPR011527">
    <property type="entry name" value="ABC1_TM_dom"/>
</dbReference>
<feature type="domain" description="Cyclic nucleotide-binding" evidence="7">
    <location>
        <begin position="592"/>
        <end position="663"/>
    </location>
</feature>
<evidence type="ECO:0000256" key="5">
    <source>
        <dbReference type="SAM" id="MobiDB-lite"/>
    </source>
</evidence>
<dbReference type="Gene3D" id="2.60.120.10">
    <property type="entry name" value="Jelly Rolls"/>
    <property type="match status" value="1"/>
</dbReference>
<proteinExistence type="predicted"/>
<evidence type="ECO:0000256" key="3">
    <source>
        <dbReference type="ARBA" id="ARBA00022989"/>
    </source>
</evidence>
<dbReference type="InterPro" id="IPR003439">
    <property type="entry name" value="ABC_transporter-like_ATP-bd"/>
</dbReference>
<dbReference type="PROSITE" id="PS50929">
    <property type="entry name" value="ABC_TM1F"/>
    <property type="match status" value="1"/>
</dbReference>
<evidence type="ECO:0000256" key="1">
    <source>
        <dbReference type="ARBA" id="ARBA00004141"/>
    </source>
</evidence>
<dbReference type="SUPFAM" id="SSF90123">
    <property type="entry name" value="ABC transporter transmembrane region"/>
    <property type="match status" value="1"/>
</dbReference>
<dbReference type="EMBL" id="CAFBNF010000087">
    <property type="protein sequence ID" value="CAB4942292.1"/>
    <property type="molecule type" value="Genomic_DNA"/>
</dbReference>
<dbReference type="SUPFAM" id="SSF52540">
    <property type="entry name" value="P-loop containing nucleoside triphosphate hydrolases"/>
    <property type="match status" value="1"/>
</dbReference>
<feature type="transmembrane region" description="Helical" evidence="6">
    <location>
        <begin position="182"/>
        <end position="201"/>
    </location>
</feature>
<feature type="transmembrane region" description="Helical" evidence="6">
    <location>
        <begin position="82"/>
        <end position="100"/>
    </location>
</feature>
<dbReference type="GO" id="GO:0016887">
    <property type="term" value="F:ATP hydrolysis activity"/>
    <property type="evidence" value="ECO:0007669"/>
    <property type="project" value="InterPro"/>
</dbReference>
<dbReference type="PANTHER" id="PTHR43394">
    <property type="entry name" value="ATP-DEPENDENT PERMEASE MDL1, MITOCHONDRIAL"/>
    <property type="match status" value="1"/>
</dbReference>
<evidence type="ECO:0000259" key="7">
    <source>
        <dbReference type="PROSITE" id="PS50042"/>
    </source>
</evidence>
<feature type="region of interest" description="Disordered" evidence="5">
    <location>
        <begin position="1"/>
        <end position="24"/>
    </location>
</feature>
<evidence type="ECO:0000259" key="9">
    <source>
        <dbReference type="PROSITE" id="PS50929"/>
    </source>
</evidence>
<dbReference type="PROSITE" id="PS50042">
    <property type="entry name" value="CNMP_BINDING_3"/>
    <property type="match status" value="1"/>
</dbReference>
<dbReference type="CDD" id="cd00038">
    <property type="entry name" value="CAP_ED"/>
    <property type="match status" value="1"/>
</dbReference>
<protein>
    <submittedName>
        <fullName evidence="10">Unannotated protein</fullName>
    </submittedName>
</protein>
<dbReference type="GO" id="GO:0005524">
    <property type="term" value="F:ATP binding"/>
    <property type="evidence" value="ECO:0007669"/>
    <property type="project" value="InterPro"/>
</dbReference>
<sequence length="779" mass="82190">MSVSSTTPDLTVGMDSTEPHEGLSARSAAGTGELLRFLAPFLAPVRWAVIGSLAFGMAALLAAAVVPLVVEGTLEHGIDSRALGLLGGLMLLDVILTWVAQRCGFVAATSSARALTEHLYETTLESPMVRQVGLRRPSVVSRHTADIDRVEQAVDVTLIEGLPGVMRIVLSLALLYLVEPRAGLVMLVGTIAFLVLNWHIGRGLLQVDHRRLHASSDVGAVVDETITASRTVSGMNLASWMVARLSERASRLHIATLIQKRRAGRLHIAARVVGYLALLGVVLVGLVGGVAGAGAIAAALLYVEAVVRGLEALPPWLRDWRLAVTSKRRIEQITSAAPRVARLDTGAVTSTSVGEGLTFHDLALEPDSLLTMGALGVPSGGLVALVADAGQSTSRLLEVLGGDSDPDAGLVTLDGVDVRHPLVKRRVALLTYDTSLFDTTVRDHLGAAATDISSVAAEAVLAKAGLAHLVDLPGGGLDARLGSHAEVLSVHERQRLLLAMAVVGSADVVLIESLPVLADVDVALPLLSAMVGDRQRTVVIATRSAELAERCDHVLALYDDGIVVGTHSDLMIQPRYAQIWDRQSAISADTKLLESIPESQRDSMRSRISTEQFPAGETLFREGSPGDQMMYIITGRVAVLAVDAEGRERRVAEIGPGNFCGDVDSPGGRHSNTVRAVSDTLVRTLSVEAWSAGVMGILDADPVERRVVTAVLRSTNAHEAEIVAELSDLPPDAVVETIARLTAAGGLRTNPDGRLSIVARRRSLAGSAALLDRLGGLDD</sequence>
<dbReference type="InterPro" id="IPR000595">
    <property type="entry name" value="cNMP-bd_dom"/>
</dbReference>
<dbReference type="InterPro" id="IPR036640">
    <property type="entry name" value="ABC1_TM_sf"/>
</dbReference>
<dbReference type="SMART" id="SM00100">
    <property type="entry name" value="cNMP"/>
    <property type="match status" value="1"/>
</dbReference>
<dbReference type="PANTHER" id="PTHR43394:SF1">
    <property type="entry name" value="ATP-BINDING CASSETTE SUB-FAMILY B MEMBER 10, MITOCHONDRIAL"/>
    <property type="match status" value="1"/>
</dbReference>
<evidence type="ECO:0000256" key="4">
    <source>
        <dbReference type="ARBA" id="ARBA00023136"/>
    </source>
</evidence>